<comment type="catalytic activity">
    <reaction evidence="5">
        <text>L-glutamyl-[protein] + L-glutamate + ATP = gamma-L-glutamyl-L-glutamyl-[protein] + ADP + phosphate + H(+)</text>
        <dbReference type="Rhea" id="RHEA:60144"/>
        <dbReference type="Rhea" id="RHEA-COMP:10208"/>
        <dbReference type="Rhea" id="RHEA-COMP:15517"/>
        <dbReference type="ChEBI" id="CHEBI:15378"/>
        <dbReference type="ChEBI" id="CHEBI:29973"/>
        <dbReference type="ChEBI" id="CHEBI:29985"/>
        <dbReference type="ChEBI" id="CHEBI:30616"/>
        <dbReference type="ChEBI" id="CHEBI:43474"/>
        <dbReference type="ChEBI" id="CHEBI:143622"/>
        <dbReference type="ChEBI" id="CHEBI:456216"/>
    </reaction>
    <physiologicalReaction direction="left-to-right" evidence="5">
        <dbReference type="Rhea" id="RHEA:60145"/>
    </physiologicalReaction>
</comment>
<dbReference type="EMBL" id="HBGD01006498">
    <property type="protein sequence ID" value="CAD9082148.1"/>
    <property type="molecule type" value="Transcribed_RNA"/>
</dbReference>
<evidence type="ECO:0000256" key="3">
    <source>
        <dbReference type="ARBA" id="ARBA00022840"/>
    </source>
</evidence>
<proteinExistence type="predicted"/>
<reference evidence="6" key="1">
    <citation type="submission" date="2021-01" db="EMBL/GenBank/DDBJ databases">
        <authorList>
            <person name="Corre E."/>
            <person name="Pelletier E."/>
            <person name="Niang G."/>
            <person name="Scheremetjew M."/>
            <person name="Finn R."/>
            <person name="Kale V."/>
            <person name="Holt S."/>
            <person name="Cochrane G."/>
            <person name="Meng A."/>
            <person name="Brown T."/>
            <person name="Cohen L."/>
        </authorList>
    </citation>
    <scope>NUCLEOTIDE SEQUENCE</scope>
    <source>
        <strain evidence="6">WS</strain>
    </source>
</reference>
<sequence>MLSTTRQFCSTASRNFQRQRQIDLLQSCTLNSTLSSLPSHVSSQSSYYSIANAATSVSNTSTQPSTTFFKSESTPFSSPLLESGRSWFEIESLFKNKPSTIKCSSIKNEKLSQNQNLNRVHLPNRFVDKQPYYRISRFNYHSLRQVLLRSGFRRLPLPEPQASAVPPDQPAQAGMVQRDAAAASRLEQRQLKVALTDPDHPWNLFWGRHLPVHMYKHFNPFQKVNHFPGTTTIGRKDAMAQNLDAQAKRMNWRHNHDKTFYPRTFDLPSQMDALKKDMQENPSQKYILKPSAASCGRGISILRAGDFSKLPHKDEGSYVIQHYIDNPHLINGLKYDLRLYVGVSSFNPLKVYLFPDGLTRFATEPYTDNIGNIFSQLTNYSINKHSSTFVKNIDEEDDDMGSKWSVRALQEYFEEQGIDHRPIWSNIEEIIVKTLISCEDTVNSKIDSHLNPKHDNCFEFFGFDVMFDENLKPWLIEVNLLPSLSIPTPIDKKIKMNALGQMFDIVGMTTYDRTNLEKEIDRCFHYVPGYEPYSELLGGKSTKSSLLGEYNQKGSFSPGSLMNLDSMSSGGNVPESIFTPEQNYVIQNAEDELHRKGEYKRIFPPQDGDLRRYDDVFAESRSHNETLVQWEELKQQHLLRGGNMRDLLKIVE</sequence>
<dbReference type="GO" id="GO:0070740">
    <property type="term" value="F:tubulin-glutamic acid ligase activity"/>
    <property type="evidence" value="ECO:0007669"/>
    <property type="project" value="TreeGrafter"/>
</dbReference>
<keyword evidence="3" id="KW-0067">ATP-binding</keyword>
<accession>A0A7S1PHT8</accession>
<dbReference type="GO" id="GO:0005524">
    <property type="term" value="F:ATP binding"/>
    <property type="evidence" value="ECO:0007669"/>
    <property type="project" value="UniProtKB-KW"/>
</dbReference>
<dbReference type="PANTHER" id="PTHR12241:SF145">
    <property type="entry name" value="TUBULIN POLYGLUTAMYLASE TTLL5"/>
    <property type="match status" value="1"/>
</dbReference>
<keyword evidence="1" id="KW-0436">Ligase</keyword>
<evidence type="ECO:0000256" key="4">
    <source>
        <dbReference type="ARBA" id="ARBA00041448"/>
    </source>
</evidence>
<dbReference type="PANTHER" id="PTHR12241">
    <property type="entry name" value="TUBULIN POLYGLUTAMYLASE"/>
    <property type="match status" value="1"/>
</dbReference>
<dbReference type="Gene3D" id="3.30.470.20">
    <property type="entry name" value="ATP-grasp fold, B domain"/>
    <property type="match status" value="1"/>
</dbReference>
<dbReference type="GO" id="GO:0036064">
    <property type="term" value="C:ciliary basal body"/>
    <property type="evidence" value="ECO:0007669"/>
    <property type="project" value="TreeGrafter"/>
</dbReference>
<dbReference type="GO" id="GO:0015631">
    <property type="term" value="F:tubulin binding"/>
    <property type="evidence" value="ECO:0007669"/>
    <property type="project" value="TreeGrafter"/>
</dbReference>
<organism evidence="6">
    <name type="scientific">Percolomonas cosmopolitus</name>
    <dbReference type="NCBI Taxonomy" id="63605"/>
    <lineage>
        <taxon>Eukaryota</taxon>
        <taxon>Discoba</taxon>
        <taxon>Heterolobosea</taxon>
        <taxon>Tetramitia</taxon>
        <taxon>Eutetramitia</taxon>
        <taxon>Percolomonadidae</taxon>
        <taxon>Percolomonas</taxon>
    </lineage>
</organism>
<dbReference type="SUPFAM" id="SSF56059">
    <property type="entry name" value="Glutathione synthetase ATP-binding domain-like"/>
    <property type="match status" value="1"/>
</dbReference>
<protein>
    <recommendedName>
        <fullName evidence="4">Tubulin--tyrosine ligase-like protein 5</fullName>
    </recommendedName>
</protein>
<evidence type="ECO:0000256" key="2">
    <source>
        <dbReference type="ARBA" id="ARBA00022741"/>
    </source>
</evidence>
<dbReference type="AlphaFoldDB" id="A0A7S1PHT8"/>
<keyword evidence="2" id="KW-0547">Nucleotide-binding</keyword>
<dbReference type="PROSITE" id="PS51221">
    <property type="entry name" value="TTL"/>
    <property type="match status" value="1"/>
</dbReference>
<dbReference type="GO" id="GO:0000226">
    <property type="term" value="P:microtubule cytoskeleton organization"/>
    <property type="evidence" value="ECO:0007669"/>
    <property type="project" value="TreeGrafter"/>
</dbReference>
<name>A0A7S1PHT8_9EUKA</name>
<evidence type="ECO:0000256" key="5">
    <source>
        <dbReference type="ARBA" id="ARBA00049274"/>
    </source>
</evidence>
<gene>
    <name evidence="6" type="ORF">PCOS0759_LOCUS5388</name>
</gene>
<dbReference type="Pfam" id="PF03133">
    <property type="entry name" value="TTL"/>
    <property type="match status" value="1"/>
</dbReference>
<evidence type="ECO:0000313" key="6">
    <source>
        <dbReference type="EMBL" id="CAD9082148.1"/>
    </source>
</evidence>
<dbReference type="InterPro" id="IPR004344">
    <property type="entry name" value="TTL/TTLL_fam"/>
</dbReference>
<evidence type="ECO:0000256" key="1">
    <source>
        <dbReference type="ARBA" id="ARBA00022598"/>
    </source>
</evidence>